<accession>A0A4Q2U7G3</accession>
<dbReference type="InterPro" id="IPR002586">
    <property type="entry name" value="CobQ/CobB/MinD/ParA_Nub-bd_dom"/>
</dbReference>
<name>A0A4Q2U7G3_9HYPH</name>
<dbReference type="RefSeq" id="WP_129227982.1">
    <property type="nucleotide sequence ID" value="NZ_QYBB01000019.1"/>
</dbReference>
<comment type="caution">
    <text evidence="2">The sequence shown here is derived from an EMBL/GenBank/DDBJ whole genome shotgun (WGS) entry which is preliminary data.</text>
</comment>
<dbReference type="SUPFAM" id="SSF52540">
    <property type="entry name" value="P-loop containing nucleoside triphosphate hydrolases"/>
    <property type="match status" value="1"/>
</dbReference>
<dbReference type="PANTHER" id="PTHR13696:SF96">
    <property type="entry name" value="COBQ_COBB_MIND_PARA NUCLEOTIDE BINDING DOMAIN-CONTAINING PROTEIN"/>
    <property type="match status" value="1"/>
</dbReference>
<dbReference type="PIRSF" id="PIRSF009320">
    <property type="entry name" value="Nuc_binding_HP_1000"/>
    <property type="match status" value="1"/>
</dbReference>
<dbReference type="InterPro" id="IPR050678">
    <property type="entry name" value="DNA_Partitioning_ATPase"/>
</dbReference>
<dbReference type="InterPro" id="IPR027417">
    <property type="entry name" value="P-loop_NTPase"/>
</dbReference>
<evidence type="ECO:0000313" key="2">
    <source>
        <dbReference type="EMBL" id="RYC30957.1"/>
    </source>
</evidence>
<dbReference type="PANTHER" id="PTHR13696">
    <property type="entry name" value="P-LOOP CONTAINING NUCLEOSIDE TRIPHOSPHATE HYDROLASE"/>
    <property type="match status" value="1"/>
</dbReference>
<keyword evidence="3" id="KW-1185">Reference proteome</keyword>
<evidence type="ECO:0000313" key="3">
    <source>
        <dbReference type="Proteomes" id="UP000290759"/>
    </source>
</evidence>
<dbReference type="EMBL" id="QYBB01000019">
    <property type="protein sequence ID" value="RYC30957.1"/>
    <property type="molecule type" value="Genomic_DNA"/>
</dbReference>
<reference evidence="2 3" key="2">
    <citation type="submission" date="2019-02" db="EMBL/GenBank/DDBJ databases">
        <title>'Lichenibacterium ramalinii' gen. nov. sp. nov., 'Lichenibacterium minor' gen. nov. sp. nov.</title>
        <authorList>
            <person name="Pankratov T."/>
        </authorList>
    </citation>
    <scope>NUCLEOTIDE SEQUENCE [LARGE SCALE GENOMIC DNA]</scope>
    <source>
        <strain evidence="2 3">RmlP026</strain>
    </source>
</reference>
<dbReference type="Pfam" id="PF01656">
    <property type="entry name" value="CbiA"/>
    <property type="match status" value="1"/>
</dbReference>
<dbReference type="OrthoDB" id="9804460at2"/>
<evidence type="ECO:0000259" key="1">
    <source>
        <dbReference type="Pfam" id="PF01656"/>
    </source>
</evidence>
<sequence length="219" mass="23571">MRIISLLTQKGGSGKSTLSAAMAVEMQARGETVFLVDMDPQRSLATWAKGRSDRRLAGAAVGSERLAEVLATLRDRGVTLAVIDTPASLSAATDAAVAAADLIILPVRPTAFDIWSCEATWRRIRALGKDCAFVLNQCSSLQTSRRVRDSAAALEAMGGLLTPMITARVEYQDAILRGLGPTELDPHGPAADEIRRLCDSVRRRMALDRFHARATRQAA</sequence>
<feature type="domain" description="CobQ/CobB/MinD/ParA nucleotide binding" evidence="1">
    <location>
        <begin position="4"/>
        <end position="179"/>
    </location>
</feature>
<gene>
    <name evidence="2" type="ORF">D3273_16465</name>
</gene>
<proteinExistence type="predicted"/>
<dbReference type="Proteomes" id="UP000290759">
    <property type="component" value="Unassembled WGS sequence"/>
</dbReference>
<protein>
    <submittedName>
        <fullName evidence="2">ParA family protein</fullName>
    </submittedName>
</protein>
<dbReference type="CDD" id="cd02042">
    <property type="entry name" value="ParAB_family"/>
    <property type="match status" value="1"/>
</dbReference>
<reference evidence="2 3" key="1">
    <citation type="submission" date="2018-12" db="EMBL/GenBank/DDBJ databases">
        <authorList>
            <person name="Grouzdev D.S."/>
            <person name="Krutkina M.S."/>
        </authorList>
    </citation>
    <scope>NUCLEOTIDE SEQUENCE [LARGE SCALE GENOMIC DNA]</scope>
    <source>
        <strain evidence="2 3">RmlP026</strain>
    </source>
</reference>
<dbReference type="AlphaFoldDB" id="A0A4Q2U7G3"/>
<dbReference type="Gene3D" id="3.40.50.300">
    <property type="entry name" value="P-loop containing nucleotide triphosphate hydrolases"/>
    <property type="match status" value="1"/>
</dbReference>
<organism evidence="2 3">
    <name type="scientific">Lichenibacterium minor</name>
    <dbReference type="NCBI Taxonomy" id="2316528"/>
    <lineage>
        <taxon>Bacteria</taxon>
        <taxon>Pseudomonadati</taxon>
        <taxon>Pseudomonadota</taxon>
        <taxon>Alphaproteobacteria</taxon>
        <taxon>Hyphomicrobiales</taxon>
        <taxon>Lichenihabitantaceae</taxon>
        <taxon>Lichenibacterium</taxon>
    </lineage>
</organism>